<dbReference type="EMBL" id="QVQT01000003">
    <property type="protein sequence ID" value="RFU16790.1"/>
    <property type="molecule type" value="Genomic_DNA"/>
</dbReference>
<reference evidence="5 6" key="1">
    <citation type="submission" date="2018-08" db="EMBL/GenBank/DDBJ databases">
        <title>Acidipila sp. 4G-K13, an acidobacterium isolated from forest soil.</title>
        <authorList>
            <person name="Gao Z.-H."/>
            <person name="Qiu L.-H."/>
        </authorList>
    </citation>
    <scope>NUCLEOTIDE SEQUENCE [LARGE SCALE GENOMIC DNA]</scope>
    <source>
        <strain evidence="5 6">4G-K13</strain>
    </source>
</reference>
<evidence type="ECO:0000256" key="3">
    <source>
        <dbReference type="ARBA" id="ARBA00023098"/>
    </source>
</evidence>
<dbReference type="Proteomes" id="UP000264702">
    <property type="component" value="Unassembled WGS sequence"/>
</dbReference>
<comment type="caution">
    <text evidence="5">The sequence shown here is derived from an EMBL/GenBank/DDBJ whole genome shotgun (WGS) entry which is preliminary data.</text>
</comment>
<sequence>MRILEVIAACLVAATALILLAGRPGGRLARCLAAAALLVLILHAVVEGPHWQMGPVYLAALLLAGAVMTRRAIRARAAGAAGLLLVAAAVICAHVLPMFTLPKPDGPFAVGTRIFSLTDTSRVEPAAHDSSHREVVVQAWYPAQCGQGRAALLRLLLPNWGKAPYRRWKETTLLSSYQRFVWTNACEDGSVQPGGQLPVLLFSPAIDGRRTQSTFLMEELASQGFAVFSIDHPYSTGPVELSDGRVLDTPSNPIEPLGTIGFDRAYAILNNLVEEQTADTRFVLNTLEEWEHDPRNAFYGRLAMDRVGTLGHSLGGSVAAETAVEDSRIRAVFDMSGPLLAQARQSGVPMPFFFMTEHVPLLDAEQLAKLDPDARVDAEMDVADFHVLLPMMAAHGEYYAELPTGSHAVFTDRPAFSRYVRFGGSDLAETARLHTVIDRYAVAFFEQTLESQKSPLLEQQESPFAGVSFRKAGKQGLGNRD</sequence>
<keyword evidence="4" id="KW-1133">Transmembrane helix</keyword>
<dbReference type="Gene3D" id="3.40.50.1820">
    <property type="entry name" value="alpha/beta hydrolase"/>
    <property type="match status" value="1"/>
</dbReference>
<dbReference type="PANTHER" id="PTHR10272">
    <property type="entry name" value="PLATELET-ACTIVATING FACTOR ACETYLHYDROLASE"/>
    <property type="match status" value="1"/>
</dbReference>
<feature type="transmembrane region" description="Helical" evidence="4">
    <location>
        <begin position="52"/>
        <end position="69"/>
    </location>
</feature>
<feature type="transmembrane region" description="Helical" evidence="4">
    <location>
        <begin position="81"/>
        <end position="99"/>
    </location>
</feature>
<keyword evidence="1" id="KW-0378">Hydrolase</keyword>
<keyword evidence="6" id="KW-1185">Reference proteome</keyword>
<dbReference type="AlphaFoldDB" id="A0A372IP96"/>
<organism evidence="5 6">
    <name type="scientific">Paracidobacterium acidisoli</name>
    <dbReference type="NCBI Taxonomy" id="2303751"/>
    <lineage>
        <taxon>Bacteria</taxon>
        <taxon>Pseudomonadati</taxon>
        <taxon>Acidobacteriota</taxon>
        <taxon>Terriglobia</taxon>
        <taxon>Terriglobales</taxon>
        <taxon>Acidobacteriaceae</taxon>
        <taxon>Paracidobacterium</taxon>
    </lineage>
</organism>
<proteinExistence type="predicted"/>
<evidence type="ECO:0000313" key="5">
    <source>
        <dbReference type="EMBL" id="RFU16790.1"/>
    </source>
</evidence>
<dbReference type="GO" id="GO:0003847">
    <property type="term" value="F:1-alkyl-2-acetylglycerophosphocholine esterase activity"/>
    <property type="evidence" value="ECO:0007669"/>
    <property type="project" value="TreeGrafter"/>
</dbReference>
<keyword evidence="2" id="KW-0442">Lipid degradation</keyword>
<dbReference type="OrthoDB" id="9814760at2"/>
<accession>A0A372IP96</accession>
<keyword evidence="4" id="KW-0812">Transmembrane</keyword>
<keyword evidence="3" id="KW-0443">Lipid metabolism</keyword>
<dbReference type="SUPFAM" id="SSF53474">
    <property type="entry name" value="alpha/beta-Hydrolases"/>
    <property type="match status" value="1"/>
</dbReference>
<evidence type="ECO:0000256" key="1">
    <source>
        <dbReference type="ARBA" id="ARBA00022801"/>
    </source>
</evidence>
<dbReference type="GO" id="GO:0016042">
    <property type="term" value="P:lipid catabolic process"/>
    <property type="evidence" value="ECO:0007669"/>
    <property type="project" value="UniProtKB-KW"/>
</dbReference>
<dbReference type="Pfam" id="PF03403">
    <property type="entry name" value="PAF-AH_p_II"/>
    <property type="match status" value="1"/>
</dbReference>
<dbReference type="InterPro" id="IPR029058">
    <property type="entry name" value="AB_hydrolase_fold"/>
</dbReference>
<dbReference type="RefSeq" id="WP_117298960.1">
    <property type="nucleotide sequence ID" value="NZ_QVQT02000003.1"/>
</dbReference>
<feature type="transmembrane region" description="Helical" evidence="4">
    <location>
        <begin position="29"/>
        <end position="46"/>
    </location>
</feature>
<name>A0A372IP96_9BACT</name>
<gene>
    <name evidence="5" type="ORF">D0Y96_08565</name>
</gene>
<dbReference type="PANTHER" id="PTHR10272:SF0">
    <property type="entry name" value="PLATELET-ACTIVATING FACTOR ACETYLHYDROLASE"/>
    <property type="match status" value="1"/>
</dbReference>
<keyword evidence="4" id="KW-0472">Membrane</keyword>
<evidence type="ECO:0000313" key="6">
    <source>
        <dbReference type="Proteomes" id="UP000264702"/>
    </source>
</evidence>
<evidence type="ECO:0000256" key="4">
    <source>
        <dbReference type="SAM" id="Phobius"/>
    </source>
</evidence>
<protein>
    <submittedName>
        <fullName evidence="5">Uncharacterized protein</fullName>
    </submittedName>
</protein>
<feature type="transmembrane region" description="Helical" evidence="4">
    <location>
        <begin position="6"/>
        <end position="22"/>
    </location>
</feature>
<evidence type="ECO:0000256" key="2">
    <source>
        <dbReference type="ARBA" id="ARBA00022963"/>
    </source>
</evidence>